<feature type="compositionally biased region" description="Basic and acidic residues" evidence="1">
    <location>
        <begin position="13"/>
        <end position="28"/>
    </location>
</feature>
<evidence type="ECO:0000256" key="1">
    <source>
        <dbReference type="SAM" id="MobiDB-lite"/>
    </source>
</evidence>
<protein>
    <submittedName>
        <fullName evidence="2">Uncharacterized protein</fullName>
    </submittedName>
</protein>
<keyword evidence="3" id="KW-1185">Reference proteome</keyword>
<name>A0A195C9D6_9HYME</name>
<evidence type="ECO:0000313" key="2">
    <source>
        <dbReference type="EMBL" id="KYM96728.1"/>
    </source>
</evidence>
<dbReference type="AlphaFoldDB" id="A0A195C9D6"/>
<feature type="region of interest" description="Disordered" evidence="1">
    <location>
        <begin position="1"/>
        <end position="34"/>
    </location>
</feature>
<reference evidence="2 3" key="1">
    <citation type="submission" date="2016-03" db="EMBL/GenBank/DDBJ databases">
        <title>Cyphomyrmex costatus WGS genome.</title>
        <authorList>
            <person name="Nygaard S."/>
            <person name="Hu H."/>
            <person name="Boomsma J."/>
            <person name="Zhang G."/>
        </authorList>
    </citation>
    <scope>NUCLEOTIDE SEQUENCE [LARGE SCALE GENOMIC DNA]</scope>
    <source>
        <strain evidence="2">MS0001</strain>
        <tissue evidence="2">Whole body</tissue>
    </source>
</reference>
<organism evidence="2 3">
    <name type="scientific">Cyphomyrmex costatus</name>
    <dbReference type="NCBI Taxonomy" id="456900"/>
    <lineage>
        <taxon>Eukaryota</taxon>
        <taxon>Metazoa</taxon>
        <taxon>Ecdysozoa</taxon>
        <taxon>Arthropoda</taxon>
        <taxon>Hexapoda</taxon>
        <taxon>Insecta</taxon>
        <taxon>Pterygota</taxon>
        <taxon>Neoptera</taxon>
        <taxon>Endopterygota</taxon>
        <taxon>Hymenoptera</taxon>
        <taxon>Apocrita</taxon>
        <taxon>Aculeata</taxon>
        <taxon>Formicoidea</taxon>
        <taxon>Formicidae</taxon>
        <taxon>Myrmicinae</taxon>
        <taxon>Cyphomyrmex</taxon>
    </lineage>
</organism>
<dbReference type="EMBL" id="KQ978143">
    <property type="protein sequence ID" value="KYM96728.1"/>
    <property type="molecule type" value="Genomic_DNA"/>
</dbReference>
<sequence length="114" mass="12783">MKRTSGQTTTTTKIDERQTDEGGREIVKKKGVHKGSQRVPVTINIAKGSLFMKTEIPLQRVKKVNDAIACIKKGIPRRKTAARLRGGRSEEAWRIKWQDQEEKRRVGGRSGGGK</sequence>
<gene>
    <name evidence="2" type="ORF">ALC62_12520</name>
</gene>
<accession>A0A195C9D6</accession>
<evidence type="ECO:0000313" key="3">
    <source>
        <dbReference type="Proteomes" id="UP000078542"/>
    </source>
</evidence>
<proteinExistence type="predicted"/>
<dbReference type="Proteomes" id="UP000078542">
    <property type="component" value="Unassembled WGS sequence"/>
</dbReference>